<proteinExistence type="predicted"/>
<sequence>MCETHYYRQRRSGTTTLRTVVVSDEVKASDECRVIPATVEHSHGYLLEYCPDHPLVRESSPRVYQHRAVYYQHHGAGPFECHWCNRPVTWEGMHVDHIDDDKQNNAISNLVASCPTCNQARGQWKIRLFHRRKSGIQIGDRTHTLNEWAAIAGISRNAIQARIDKGWTVERAVFEPRGRFGPASRRQV</sequence>
<organism evidence="2 3">
    <name type="scientific">Pseudomonas lactis</name>
    <dbReference type="NCBI Taxonomy" id="1615674"/>
    <lineage>
        <taxon>Bacteria</taxon>
        <taxon>Pseudomonadati</taxon>
        <taxon>Pseudomonadota</taxon>
        <taxon>Gammaproteobacteria</taxon>
        <taxon>Pseudomonadales</taxon>
        <taxon>Pseudomonadaceae</taxon>
        <taxon>Pseudomonas</taxon>
    </lineage>
</organism>
<dbReference type="InterPro" id="IPR002711">
    <property type="entry name" value="HNH"/>
</dbReference>
<gene>
    <name evidence="2" type="ORF">HBO13_29405</name>
</gene>
<dbReference type="GO" id="GO:0004519">
    <property type="term" value="F:endonuclease activity"/>
    <property type="evidence" value="ECO:0007669"/>
    <property type="project" value="UniProtKB-KW"/>
</dbReference>
<dbReference type="InterPro" id="IPR003615">
    <property type="entry name" value="HNH_nuc"/>
</dbReference>
<dbReference type="GO" id="GO:0003676">
    <property type="term" value="F:nucleic acid binding"/>
    <property type="evidence" value="ECO:0007669"/>
    <property type="project" value="InterPro"/>
</dbReference>
<evidence type="ECO:0000259" key="1">
    <source>
        <dbReference type="SMART" id="SM00507"/>
    </source>
</evidence>
<evidence type="ECO:0000313" key="3">
    <source>
        <dbReference type="Proteomes" id="UP000535954"/>
    </source>
</evidence>
<feature type="domain" description="HNH nuclease" evidence="1">
    <location>
        <begin position="64"/>
        <end position="119"/>
    </location>
</feature>
<keyword evidence="2" id="KW-0255">Endonuclease</keyword>
<protein>
    <submittedName>
        <fullName evidence="2">HNH endonuclease</fullName>
    </submittedName>
</protein>
<name>A0A7Y1M7Q5_9PSED</name>
<accession>A0A7Y1M7Q5</accession>
<keyword evidence="2" id="KW-0378">Hydrolase</keyword>
<comment type="caution">
    <text evidence="2">The sequence shown here is derived from an EMBL/GenBank/DDBJ whole genome shotgun (WGS) entry which is preliminary data.</text>
</comment>
<evidence type="ECO:0000313" key="2">
    <source>
        <dbReference type="EMBL" id="NNA76754.1"/>
    </source>
</evidence>
<dbReference type="CDD" id="cd00085">
    <property type="entry name" value="HNHc"/>
    <property type="match status" value="1"/>
</dbReference>
<dbReference type="Pfam" id="PF01844">
    <property type="entry name" value="HNH"/>
    <property type="match status" value="1"/>
</dbReference>
<dbReference type="AlphaFoldDB" id="A0A7Y1M7Q5"/>
<dbReference type="Gene3D" id="1.10.30.50">
    <property type="match status" value="1"/>
</dbReference>
<dbReference type="RefSeq" id="WP_169900558.1">
    <property type="nucleotide sequence ID" value="NZ_JAAQYH010000020.1"/>
</dbReference>
<dbReference type="Proteomes" id="UP000535954">
    <property type="component" value="Unassembled WGS sequence"/>
</dbReference>
<dbReference type="SUPFAM" id="SSF54060">
    <property type="entry name" value="His-Me finger endonucleases"/>
    <property type="match status" value="1"/>
</dbReference>
<dbReference type="SMART" id="SM00507">
    <property type="entry name" value="HNHc"/>
    <property type="match status" value="1"/>
</dbReference>
<dbReference type="EMBL" id="JAAQYH010000020">
    <property type="protein sequence ID" value="NNA76754.1"/>
    <property type="molecule type" value="Genomic_DNA"/>
</dbReference>
<reference evidence="2 3" key="1">
    <citation type="journal article" date="2020" name="Front. Microbiol.">
        <title>Genetic Organization of the aprX-lipA2 Operon Affects the Proteolytic Potential of Pseudomonas Species in Milk.</title>
        <authorList>
            <person name="Maier C."/>
            <person name="Huptas C."/>
            <person name="von Neubeck M."/>
            <person name="Scherer S."/>
            <person name="Wenning M."/>
            <person name="Lucking G."/>
        </authorList>
    </citation>
    <scope>NUCLEOTIDE SEQUENCE [LARGE SCALE GENOMIC DNA]</scope>
    <source>
        <strain evidence="2 3">WS 5405</strain>
    </source>
</reference>
<dbReference type="GO" id="GO:0008270">
    <property type="term" value="F:zinc ion binding"/>
    <property type="evidence" value="ECO:0007669"/>
    <property type="project" value="InterPro"/>
</dbReference>
<dbReference type="InterPro" id="IPR044925">
    <property type="entry name" value="His-Me_finger_sf"/>
</dbReference>
<keyword evidence="2" id="KW-0540">Nuclease</keyword>